<dbReference type="InterPro" id="IPR000059">
    <property type="entry name" value="NUDIX_hydrolase_NudL_CS"/>
</dbReference>
<dbReference type="GO" id="GO:0010945">
    <property type="term" value="F:coenzyme A diphosphatase activity"/>
    <property type="evidence" value="ECO:0007669"/>
    <property type="project" value="InterPro"/>
</dbReference>
<evidence type="ECO:0000256" key="1">
    <source>
        <dbReference type="ARBA" id="ARBA00001936"/>
    </source>
</evidence>
<dbReference type="InterPro" id="IPR015797">
    <property type="entry name" value="NUDIX_hydrolase-like_dom_sf"/>
</dbReference>
<evidence type="ECO:0000256" key="3">
    <source>
        <dbReference type="ARBA" id="ARBA00006506"/>
    </source>
</evidence>
<evidence type="ECO:0000256" key="5">
    <source>
        <dbReference type="ARBA" id="ARBA00022801"/>
    </source>
</evidence>
<dbReference type="GO" id="GO:0000287">
    <property type="term" value="F:magnesium ion binding"/>
    <property type="evidence" value="ECO:0007669"/>
    <property type="project" value="InterPro"/>
</dbReference>
<dbReference type="InterPro" id="IPR000086">
    <property type="entry name" value="NUDIX_hydrolase_dom"/>
</dbReference>
<dbReference type="GO" id="GO:0009132">
    <property type="term" value="P:nucleoside diphosphate metabolic process"/>
    <property type="evidence" value="ECO:0007669"/>
    <property type="project" value="InterPro"/>
</dbReference>
<dbReference type="InterPro" id="IPR045121">
    <property type="entry name" value="CoAse"/>
</dbReference>
<keyword evidence="5" id="KW-0378">Hydrolase</keyword>
<gene>
    <name evidence="10" type="ORF">HKD39_03865</name>
</gene>
<comment type="caution">
    <text evidence="10">The sequence shown here is derived from an EMBL/GenBank/DDBJ whole genome shotgun (WGS) entry which is preliminary data.</text>
</comment>
<protein>
    <submittedName>
        <fullName evidence="10">CoA pyrophosphatase</fullName>
    </submittedName>
</protein>
<dbReference type="InterPro" id="IPR020084">
    <property type="entry name" value="NUDIX_hydrolase_CS"/>
</dbReference>
<keyword evidence="7" id="KW-0464">Manganese</keyword>
<dbReference type="SUPFAM" id="SSF55811">
    <property type="entry name" value="Nudix"/>
    <property type="match status" value="1"/>
</dbReference>
<evidence type="ECO:0000259" key="9">
    <source>
        <dbReference type="PROSITE" id="PS51462"/>
    </source>
</evidence>
<accession>A0A849A483</accession>
<dbReference type="GO" id="GO:0030145">
    <property type="term" value="F:manganese ion binding"/>
    <property type="evidence" value="ECO:0007669"/>
    <property type="project" value="InterPro"/>
</dbReference>
<dbReference type="PROSITE" id="PS51462">
    <property type="entry name" value="NUDIX"/>
    <property type="match status" value="1"/>
</dbReference>
<evidence type="ECO:0000256" key="4">
    <source>
        <dbReference type="ARBA" id="ARBA00022723"/>
    </source>
</evidence>
<name>A0A849A483_9ACTN</name>
<dbReference type="PROSITE" id="PS00893">
    <property type="entry name" value="NUDIX_BOX"/>
    <property type="match status" value="1"/>
</dbReference>
<evidence type="ECO:0000256" key="7">
    <source>
        <dbReference type="ARBA" id="ARBA00023211"/>
    </source>
</evidence>
<organism evidence="10 11">
    <name type="scientific">Nakamurella aerolata</name>
    <dbReference type="NCBI Taxonomy" id="1656892"/>
    <lineage>
        <taxon>Bacteria</taxon>
        <taxon>Bacillati</taxon>
        <taxon>Actinomycetota</taxon>
        <taxon>Actinomycetes</taxon>
        <taxon>Nakamurellales</taxon>
        <taxon>Nakamurellaceae</taxon>
        <taxon>Nakamurella</taxon>
    </lineage>
</organism>
<evidence type="ECO:0000256" key="8">
    <source>
        <dbReference type="SAM" id="MobiDB-lite"/>
    </source>
</evidence>
<dbReference type="Gene3D" id="3.90.79.10">
    <property type="entry name" value="Nucleoside Triphosphate Pyrophosphohydrolase"/>
    <property type="match status" value="1"/>
</dbReference>
<sequence>MPGPLGRLTGRQPVATAQDDPDDSAVSEPPAESAAEQSRPAAVLILLAADPEPQVLLTARASTLRSHAGQPAFPGGRADPGETPVQTALREAEEETGLDPAQVQPIALLRPLPLSFSGHLVTPVLAVQQHPAAVRVVDPAETSAVAWVPVGELTDPANRGWVGLSGGYRGPAFSAAGLVVWGFTGLLLDAVLTMAGWNVPWLPGRALTLPSADAGARPAADAGARPAVQTQQS</sequence>
<dbReference type="Proteomes" id="UP000562984">
    <property type="component" value="Unassembled WGS sequence"/>
</dbReference>
<feature type="compositionally biased region" description="Low complexity" evidence="8">
    <location>
        <begin position="26"/>
        <end position="38"/>
    </location>
</feature>
<dbReference type="CDD" id="cd03426">
    <property type="entry name" value="NUDIX_CoAse_Nudt7"/>
    <property type="match status" value="1"/>
</dbReference>
<evidence type="ECO:0000256" key="2">
    <source>
        <dbReference type="ARBA" id="ARBA00001946"/>
    </source>
</evidence>
<proteinExistence type="inferred from homology"/>
<comment type="cofactor">
    <cofactor evidence="2">
        <name>Mg(2+)</name>
        <dbReference type="ChEBI" id="CHEBI:18420"/>
    </cofactor>
</comment>
<evidence type="ECO:0000313" key="10">
    <source>
        <dbReference type="EMBL" id="NNG34867.1"/>
    </source>
</evidence>
<dbReference type="PANTHER" id="PTHR12992">
    <property type="entry name" value="NUDIX HYDROLASE"/>
    <property type="match status" value="1"/>
</dbReference>
<feature type="region of interest" description="Disordered" evidence="8">
    <location>
        <begin position="1"/>
        <end position="38"/>
    </location>
</feature>
<evidence type="ECO:0000256" key="6">
    <source>
        <dbReference type="ARBA" id="ARBA00022842"/>
    </source>
</evidence>
<dbReference type="Pfam" id="PF00293">
    <property type="entry name" value="NUDIX"/>
    <property type="match status" value="1"/>
</dbReference>
<evidence type="ECO:0000313" key="11">
    <source>
        <dbReference type="Proteomes" id="UP000562984"/>
    </source>
</evidence>
<comment type="similarity">
    <text evidence="3">Belongs to the Nudix hydrolase family. PCD1 subfamily.</text>
</comment>
<dbReference type="PROSITE" id="PS01293">
    <property type="entry name" value="NUDIX_COA"/>
    <property type="match status" value="1"/>
</dbReference>
<keyword evidence="11" id="KW-1185">Reference proteome</keyword>
<dbReference type="EMBL" id="JABEND010000002">
    <property type="protein sequence ID" value="NNG34867.1"/>
    <property type="molecule type" value="Genomic_DNA"/>
</dbReference>
<comment type="cofactor">
    <cofactor evidence="1">
        <name>Mn(2+)</name>
        <dbReference type="ChEBI" id="CHEBI:29035"/>
    </cofactor>
</comment>
<dbReference type="PANTHER" id="PTHR12992:SF11">
    <property type="entry name" value="MITOCHONDRIAL COENZYME A DIPHOSPHATASE NUDT8"/>
    <property type="match status" value="1"/>
</dbReference>
<keyword evidence="6" id="KW-0460">Magnesium</keyword>
<feature type="domain" description="Nudix hydrolase" evidence="9">
    <location>
        <begin position="38"/>
        <end position="170"/>
    </location>
</feature>
<reference evidence="10 11" key="1">
    <citation type="submission" date="2020-05" db="EMBL/GenBank/DDBJ databases">
        <title>Nakamurella sp. DB0629 isolated from air conditioner.</title>
        <authorList>
            <person name="Kim D.H."/>
            <person name="Kim D.-U."/>
        </authorList>
    </citation>
    <scope>NUCLEOTIDE SEQUENCE [LARGE SCALE GENOMIC DNA]</scope>
    <source>
        <strain evidence="10 11">DB0629</strain>
    </source>
</reference>
<keyword evidence="4" id="KW-0479">Metal-binding</keyword>
<dbReference type="AlphaFoldDB" id="A0A849A483"/>